<evidence type="ECO:0000256" key="3">
    <source>
        <dbReference type="ARBA" id="ARBA00023002"/>
    </source>
</evidence>
<accession>A0ABR3J4U6</accession>
<keyword evidence="5" id="KW-1015">Disulfide bond</keyword>
<dbReference type="EMBL" id="JASNQZ010000011">
    <property type="protein sequence ID" value="KAL0950669.1"/>
    <property type="molecule type" value="Genomic_DNA"/>
</dbReference>
<keyword evidence="3" id="KW-0560">Oxidoreductase</keyword>
<evidence type="ECO:0000256" key="5">
    <source>
        <dbReference type="ARBA" id="ARBA00023157"/>
    </source>
</evidence>
<evidence type="ECO:0000256" key="2">
    <source>
        <dbReference type="ARBA" id="ARBA00022723"/>
    </source>
</evidence>
<sequence>MLTSWLLTAAVWSTAYASTRSYTLKLDNKIVSPDGFRRSAIVVNDQFPGPLISAKKNDDLEVHVVNNLTDNTMPIAATIHWHGLFMKRAASQDGVAWVTQCPIASGDNFTYKFNIGEQTGTHWYHSHVTTQYCEGLRGPLVIYDDNDPFAHLYDVDDASTIITMHEWYYHPSPKVFAEVFPPHSLIVNGLGRTWFGENTLSVTRVTAGKRYRLRVLNIGCQATIQFSVDEHPLTIIEIDGARVVPRKIDSVVLFPGQRVSVVVNANRPIGNYWIRALASWENVAIPYEPTLAILRYDGAEVTRPKTLSAIKDILHNEESLVPYDAPKQTPREPDVKINLNFTVDEDNYVVNGKPYFPVSVPTLLQILNGTDPHSLLPKGSIITVPRNKLIEISMPGGALDGPHPFHLHGHSFQVVRGANSSTYNYVNPPIRDTVNTGHAGDNVTIRFMTDNPGPWLLHCHMEFHFEAGLGIILAEEPSEHKVQENLSQAWKDLCPRWSTIKKGKKFSKSIWPGKQKTRFSFKDQADDDE</sequence>
<reference evidence="12" key="1">
    <citation type="submission" date="2024-06" db="EMBL/GenBank/DDBJ databases">
        <title>Multi-omics analyses provide insights into the biosynthesis of the anticancer antibiotic pleurotin in Hohenbuehelia grisea.</title>
        <authorList>
            <person name="Weaver J.A."/>
            <person name="Alberti F."/>
        </authorList>
    </citation>
    <scope>NUCLEOTIDE SEQUENCE [LARGE SCALE GENOMIC DNA]</scope>
    <source>
        <strain evidence="12">T-177</strain>
    </source>
</reference>
<dbReference type="InterPro" id="IPR001117">
    <property type="entry name" value="Cu-oxidase_2nd"/>
</dbReference>
<evidence type="ECO:0000259" key="10">
    <source>
        <dbReference type="Pfam" id="PF07732"/>
    </source>
</evidence>
<dbReference type="Gene3D" id="2.60.40.420">
    <property type="entry name" value="Cupredoxins - blue copper proteins"/>
    <property type="match status" value="3"/>
</dbReference>
<evidence type="ECO:0000313" key="12">
    <source>
        <dbReference type="Proteomes" id="UP001556367"/>
    </source>
</evidence>
<keyword evidence="6" id="KW-0325">Glycoprotein</keyword>
<dbReference type="InterPro" id="IPR045087">
    <property type="entry name" value="Cu-oxidase_fam"/>
</dbReference>
<dbReference type="InterPro" id="IPR002355">
    <property type="entry name" value="Cu_oxidase_Cu_BS"/>
</dbReference>
<evidence type="ECO:0000256" key="7">
    <source>
        <dbReference type="SAM" id="SignalP"/>
    </source>
</evidence>
<keyword evidence="7" id="KW-0732">Signal</keyword>
<dbReference type="Pfam" id="PF00394">
    <property type="entry name" value="Cu-oxidase"/>
    <property type="match status" value="1"/>
</dbReference>
<dbReference type="InterPro" id="IPR011707">
    <property type="entry name" value="Cu-oxidase-like_N"/>
</dbReference>
<keyword evidence="4" id="KW-0186">Copper</keyword>
<evidence type="ECO:0000256" key="4">
    <source>
        <dbReference type="ARBA" id="ARBA00023008"/>
    </source>
</evidence>
<name>A0ABR3J4U6_9AGAR</name>
<dbReference type="CDD" id="cd13903">
    <property type="entry name" value="CuRO_3_Tv-LCC_like"/>
    <property type="match status" value="1"/>
</dbReference>
<feature type="domain" description="Plastocyanin-like" evidence="10">
    <location>
        <begin position="29"/>
        <end position="146"/>
    </location>
</feature>
<feature type="domain" description="Plastocyanin-like" evidence="8">
    <location>
        <begin position="159"/>
        <end position="299"/>
    </location>
</feature>
<evidence type="ECO:0000259" key="9">
    <source>
        <dbReference type="Pfam" id="PF07731"/>
    </source>
</evidence>
<evidence type="ECO:0000313" key="11">
    <source>
        <dbReference type="EMBL" id="KAL0950669.1"/>
    </source>
</evidence>
<dbReference type="SUPFAM" id="SSF49503">
    <property type="entry name" value="Cupredoxins"/>
    <property type="match status" value="3"/>
</dbReference>
<dbReference type="Proteomes" id="UP001556367">
    <property type="component" value="Unassembled WGS sequence"/>
</dbReference>
<evidence type="ECO:0000259" key="8">
    <source>
        <dbReference type="Pfam" id="PF00394"/>
    </source>
</evidence>
<dbReference type="InterPro" id="IPR008972">
    <property type="entry name" value="Cupredoxin"/>
</dbReference>
<organism evidence="11 12">
    <name type="scientific">Hohenbuehelia grisea</name>
    <dbReference type="NCBI Taxonomy" id="104357"/>
    <lineage>
        <taxon>Eukaryota</taxon>
        <taxon>Fungi</taxon>
        <taxon>Dikarya</taxon>
        <taxon>Basidiomycota</taxon>
        <taxon>Agaricomycotina</taxon>
        <taxon>Agaricomycetes</taxon>
        <taxon>Agaricomycetidae</taxon>
        <taxon>Agaricales</taxon>
        <taxon>Pleurotineae</taxon>
        <taxon>Pleurotaceae</taxon>
        <taxon>Hohenbuehelia</taxon>
    </lineage>
</organism>
<feature type="signal peptide" evidence="7">
    <location>
        <begin position="1"/>
        <end position="17"/>
    </location>
</feature>
<comment type="similarity">
    <text evidence="1">Belongs to the multicopper oxidase family.</text>
</comment>
<evidence type="ECO:0008006" key="13">
    <source>
        <dbReference type="Google" id="ProtNLM"/>
    </source>
</evidence>
<dbReference type="PROSITE" id="PS00080">
    <property type="entry name" value="MULTICOPPER_OXIDASE2"/>
    <property type="match status" value="1"/>
</dbReference>
<dbReference type="InterPro" id="IPR033138">
    <property type="entry name" value="Cu_oxidase_CS"/>
</dbReference>
<dbReference type="PROSITE" id="PS00079">
    <property type="entry name" value="MULTICOPPER_OXIDASE1"/>
    <property type="match status" value="1"/>
</dbReference>
<feature type="chain" id="PRO_5045791333" description="Laccase" evidence="7">
    <location>
        <begin position="18"/>
        <end position="529"/>
    </location>
</feature>
<dbReference type="Pfam" id="PF07732">
    <property type="entry name" value="Cu-oxidase_3"/>
    <property type="match status" value="1"/>
</dbReference>
<dbReference type="PANTHER" id="PTHR11709:SF511">
    <property type="entry name" value="LACCASE"/>
    <property type="match status" value="1"/>
</dbReference>
<proteinExistence type="inferred from homology"/>
<protein>
    <recommendedName>
        <fullName evidence="13">Laccase</fullName>
    </recommendedName>
</protein>
<evidence type="ECO:0000256" key="1">
    <source>
        <dbReference type="ARBA" id="ARBA00010609"/>
    </source>
</evidence>
<dbReference type="InterPro" id="IPR011706">
    <property type="entry name" value="Cu-oxidase_C"/>
</dbReference>
<keyword evidence="2" id="KW-0479">Metal-binding</keyword>
<feature type="domain" description="Plastocyanin-like" evidence="9">
    <location>
        <begin position="355"/>
        <end position="477"/>
    </location>
</feature>
<evidence type="ECO:0000256" key="6">
    <source>
        <dbReference type="ARBA" id="ARBA00023180"/>
    </source>
</evidence>
<gene>
    <name evidence="11" type="ORF">HGRIS_007453</name>
</gene>
<keyword evidence="12" id="KW-1185">Reference proteome</keyword>
<dbReference type="PANTHER" id="PTHR11709">
    <property type="entry name" value="MULTI-COPPER OXIDASE"/>
    <property type="match status" value="1"/>
</dbReference>
<comment type="caution">
    <text evidence="11">The sequence shown here is derived from an EMBL/GenBank/DDBJ whole genome shotgun (WGS) entry which is preliminary data.</text>
</comment>
<dbReference type="Pfam" id="PF07731">
    <property type="entry name" value="Cu-oxidase_2"/>
    <property type="match status" value="1"/>
</dbReference>